<accession>A0A917CIP8</accession>
<sequence>MKFNEIEEGKWTELQPYLDTCLLPVTGITGYETPHEVTGSLEQLRDIMDLIELPFKGRVVTYPAFHYYEAGNSASIEHVCRQLKLQGFRYVVLITAKTGMELEVASADLLIQPEADGSLPASSDIKHAIQSLWQRASNAEVGEKQEIK</sequence>
<comment type="caution">
    <text evidence="1">The sequence shown here is derived from an EMBL/GenBank/DDBJ whole genome shotgun (WGS) entry which is preliminary data.</text>
</comment>
<reference evidence="1" key="2">
    <citation type="submission" date="2020-09" db="EMBL/GenBank/DDBJ databases">
        <authorList>
            <person name="Sun Q."/>
            <person name="Zhou Y."/>
        </authorList>
    </citation>
    <scope>NUCLEOTIDE SEQUENCE</scope>
    <source>
        <strain evidence="1">CGMCC 1.12987</strain>
    </source>
</reference>
<evidence type="ECO:0008006" key="3">
    <source>
        <dbReference type="Google" id="ProtNLM"/>
    </source>
</evidence>
<reference evidence="1" key="1">
    <citation type="journal article" date="2014" name="Int. J. Syst. Evol. Microbiol.">
        <title>Complete genome sequence of Corynebacterium casei LMG S-19264T (=DSM 44701T), isolated from a smear-ripened cheese.</title>
        <authorList>
            <consortium name="US DOE Joint Genome Institute (JGI-PGF)"/>
            <person name="Walter F."/>
            <person name="Albersmeier A."/>
            <person name="Kalinowski J."/>
            <person name="Ruckert C."/>
        </authorList>
    </citation>
    <scope>NUCLEOTIDE SEQUENCE</scope>
    <source>
        <strain evidence="1">CGMCC 1.12987</strain>
    </source>
</reference>
<dbReference type="AlphaFoldDB" id="A0A917CIP8"/>
<organism evidence="1 2">
    <name type="scientific">Paenibacillus abyssi</name>
    <dbReference type="NCBI Taxonomy" id="1340531"/>
    <lineage>
        <taxon>Bacteria</taxon>
        <taxon>Bacillati</taxon>
        <taxon>Bacillota</taxon>
        <taxon>Bacilli</taxon>
        <taxon>Bacillales</taxon>
        <taxon>Paenibacillaceae</taxon>
        <taxon>Paenibacillus</taxon>
    </lineage>
</organism>
<proteinExistence type="predicted"/>
<protein>
    <recommendedName>
        <fullName evidence="3">DUF2487 domain-containing protein</fullName>
    </recommendedName>
</protein>
<dbReference type="InterPro" id="IPR019615">
    <property type="entry name" value="DUF2487"/>
</dbReference>
<dbReference type="Proteomes" id="UP000644756">
    <property type="component" value="Unassembled WGS sequence"/>
</dbReference>
<evidence type="ECO:0000313" key="2">
    <source>
        <dbReference type="Proteomes" id="UP000644756"/>
    </source>
</evidence>
<dbReference type="EMBL" id="BMGR01000001">
    <property type="protein sequence ID" value="GGF88936.1"/>
    <property type="molecule type" value="Genomic_DNA"/>
</dbReference>
<keyword evidence="2" id="KW-1185">Reference proteome</keyword>
<dbReference type="Pfam" id="PF10673">
    <property type="entry name" value="DUF2487"/>
    <property type="match status" value="1"/>
</dbReference>
<gene>
    <name evidence="1" type="ORF">GCM10010916_02800</name>
</gene>
<evidence type="ECO:0000313" key="1">
    <source>
        <dbReference type="EMBL" id="GGF88936.1"/>
    </source>
</evidence>
<name>A0A917CIP8_9BACL</name>
<dbReference type="RefSeq" id="WP_188528287.1">
    <property type="nucleotide sequence ID" value="NZ_BMGR01000001.1"/>
</dbReference>